<name>E3M8P1_CAERE</name>
<accession>E3M8P1</accession>
<sequence>METAVSGAKLWGIGEERARSDGDSSKQCEAIKYRRRETEVKIVRRKLLDGVDVD</sequence>
<reference evidence="1" key="1">
    <citation type="submission" date="2007-07" db="EMBL/GenBank/DDBJ databases">
        <title>PCAP assembly of the Caenorhabditis remanei genome.</title>
        <authorList>
            <consortium name="The Caenorhabditis remanei Sequencing Consortium"/>
            <person name="Wilson R.K."/>
        </authorList>
    </citation>
    <scope>NUCLEOTIDE SEQUENCE [LARGE SCALE GENOMIC DNA]</scope>
    <source>
        <strain evidence="1">PB4641</strain>
    </source>
</reference>
<protein>
    <submittedName>
        <fullName evidence="1">Uncharacterized protein</fullName>
    </submittedName>
</protein>
<keyword evidence="2" id="KW-1185">Reference proteome</keyword>
<evidence type="ECO:0000313" key="2">
    <source>
        <dbReference type="Proteomes" id="UP000008281"/>
    </source>
</evidence>
<dbReference type="HOGENOM" id="CLU_3052349_0_0_1"/>
<dbReference type="Proteomes" id="UP000008281">
    <property type="component" value="Unassembled WGS sequence"/>
</dbReference>
<organism evidence="2">
    <name type="scientific">Caenorhabditis remanei</name>
    <name type="common">Caenorhabditis vulgaris</name>
    <dbReference type="NCBI Taxonomy" id="31234"/>
    <lineage>
        <taxon>Eukaryota</taxon>
        <taxon>Metazoa</taxon>
        <taxon>Ecdysozoa</taxon>
        <taxon>Nematoda</taxon>
        <taxon>Chromadorea</taxon>
        <taxon>Rhabditida</taxon>
        <taxon>Rhabditina</taxon>
        <taxon>Rhabditomorpha</taxon>
        <taxon>Rhabditoidea</taxon>
        <taxon>Rhabditidae</taxon>
        <taxon>Peloderinae</taxon>
        <taxon>Caenorhabditis</taxon>
    </lineage>
</organism>
<dbReference type="InParanoid" id="E3M8P1"/>
<gene>
    <name evidence="1" type="ORF">CRE_13909</name>
</gene>
<proteinExistence type="predicted"/>
<dbReference type="AlphaFoldDB" id="E3M8P1"/>
<dbReference type="EMBL" id="DS268429">
    <property type="protein sequence ID" value="EFO95688.1"/>
    <property type="molecule type" value="Genomic_DNA"/>
</dbReference>
<evidence type="ECO:0000313" key="1">
    <source>
        <dbReference type="EMBL" id="EFO95688.1"/>
    </source>
</evidence>